<sequence length="65" mass="6374">MAAALGPPEVIAQLENAAKVLMVRTLPPRDPGIHGPPAGSATSGLAARWASDREGPPGSFGSGGG</sequence>
<dbReference type="AlphaFoldDB" id="A0A5E4CHM0"/>
<feature type="non-terminal residue" evidence="2">
    <location>
        <position position="65"/>
    </location>
</feature>
<evidence type="ECO:0000313" key="3">
    <source>
        <dbReference type="Proteomes" id="UP000335636"/>
    </source>
</evidence>
<organism evidence="2 3">
    <name type="scientific">Marmota monax</name>
    <name type="common">Woodchuck</name>
    <dbReference type="NCBI Taxonomy" id="9995"/>
    <lineage>
        <taxon>Eukaryota</taxon>
        <taxon>Metazoa</taxon>
        <taxon>Chordata</taxon>
        <taxon>Craniata</taxon>
        <taxon>Vertebrata</taxon>
        <taxon>Euteleostomi</taxon>
        <taxon>Mammalia</taxon>
        <taxon>Eutheria</taxon>
        <taxon>Euarchontoglires</taxon>
        <taxon>Glires</taxon>
        <taxon>Rodentia</taxon>
        <taxon>Sciuromorpha</taxon>
        <taxon>Sciuridae</taxon>
        <taxon>Xerinae</taxon>
        <taxon>Marmotini</taxon>
        <taxon>Marmota</taxon>
    </lineage>
</organism>
<keyword evidence="3" id="KW-1185">Reference proteome</keyword>
<gene>
    <name evidence="2" type="ORF">MONAX_5E011995</name>
</gene>
<protein>
    <submittedName>
        <fullName evidence="2">Uncharacterized protein</fullName>
    </submittedName>
</protein>
<reference evidence="2" key="1">
    <citation type="submission" date="2019-04" db="EMBL/GenBank/DDBJ databases">
        <authorList>
            <person name="Alioto T."/>
            <person name="Alioto T."/>
        </authorList>
    </citation>
    <scope>NUCLEOTIDE SEQUENCE [LARGE SCALE GENOMIC DNA]</scope>
</reference>
<evidence type="ECO:0000256" key="1">
    <source>
        <dbReference type="SAM" id="MobiDB-lite"/>
    </source>
</evidence>
<dbReference type="Proteomes" id="UP000335636">
    <property type="component" value="Unassembled WGS sequence"/>
</dbReference>
<accession>A0A5E4CHM0</accession>
<name>A0A5E4CHM0_MARMO</name>
<feature type="region of interest" description="Disordered" evidence="1">
    <location>
        <begin position="26"/>
        <end position="65"/>
    </location>
</feature>
<comment type="caution">
    <text evidence="2">The sequence shown here is derived from an EMBL/GenBank/DDBJ whole genome shotgun (WGS) entry which is preliminary data.</text>
</comment>
<dbReference type="EMBL" id="CABDUW010001321">
    <property type="protein sequence ID" value="VTJ80619.1"/>
    <property type="molecule type" value="Genomic_DNA"/>
</dbReference>
<evidence type="ECO:0000313" key="2">
    <source>
        <dbReference type="EMBL" id="VTJ80619.1"/>
    </source>
</evidence>
<proteinExistence type="predicted"/>